<dbReference type="Proteomes" id="UP001596990">
    <property type="component" value="Unassembled WGS sequence"/>
</dbReference>
<protein>
    <submittedName>
        <fullName evidence="4">DUF6382 domain-containing protein</fullName>
    </submittedName>
</protein>
<reference evidence="5" key="1">
    <citation type="journal article" date="2019" name="Int. J. Syst. Evol. Microbiol.">
        <title>The Global Catalogue of Microorganisms (GCM) 10K type strain sequencing project: providing services to taxonomists for standard genome sequencing and annotation.</title>
        <authorList>
            <consortium name="The Broad Institute Genomics Platform"/>
            <consortium name="The Broad Institute Genome Sequencing Center for Infectious Disease"/>
            <person name="Wu L."/>
            <person name="Ma J."/>
        </authorList>
    </citation>
    <scope>NUCLEOTIDE SEQUENCE [LARGE SCALE GENOMIC DNA]</scope>
    <source>
        <strain evidence="5">CCUG 56607</strain>
    </source>
</reference>
<proteinExistence type="predicted"/>
<organism evidence="4 5">
    <name type="scientific">Thalassobacillus hwangdonensis</name>
    <dbReference type="NCBI Taxonomy" id="546108"/>
    <lineage>
        <taxon>Bacteria</taxon>
        <taxon>Bacillati</taxon>
        <taxon>Bacillota</taxon>
        <taxon>Bacilli</taxon>
        <taxon>Bacillales</taxon>
        <taxon>Bacillaceae</taxon>
        <taxon>Thalassobacillus</taxon>
    </lineage>
</organism>
<comment type="caution">
    <text evidence="4">The sequence shown here is derived from an EMBL/GenBank/DDBJ whole genome shotgun (WGS) entry which is preliminary data.</text>
</comment>
<keyword evidence="5" id="KW-1185">Reference proteome</keyword>
<dbReference type="EMBL" id="JBHTKL010000001">
    <property type="protein sequence ID" value="MFD1017678.1"/>
    <property type="molecule type" value="Genomic_DNA"/>
</dbReference>
<dbReference type="PROSITE" id="PS50006">
    <property type="entry name" value="FHA_DOMAIN"/>
    <property type="match status" value="1"/>
</dbReference>
<dbReference type="Gene3D" id="2.60.200.20">
    <property type="match status" value="1"/>
</dbReference>
<dbReference type="InterPro" id="IPR008984">
    <property type="entry name" value="SMAD_FHA_dom_sf"/>
</dbReference>
<evidence type="ECO:0000256" key="1">
    <source>
        <dbReference type="SAM" id="MobiDB-lite"/>
    </source>
</evidence>
<feature type="transmembrane region" description="Helical" evidence="2">
    <location>
        <begin position="250"/>
        <end position="268"/>
    </location>
</feature>
<feature type="transmembrane region" description="Helical" evidence="2">
    <location>
        <begin position="274"/>
        <end position="295"/>
    </location>
</feature>
<feature type="region of interest" description="Disordered" evidence="1">
    <location>
        <begin position="301"/>
        <end position="348"/>
    </location>
</feature>
<feature type="domain" description="FHA" evidence="3">
    <location>
        <begin position="391"/>
        <end position="441"/>
    </location>
</feature>
<evidence type="ECO:0000313" key="4">
    <source>
        <dbReference type="EMBL" id="MFD1017678.1"/>
    </source>
</evidence>
<keyword evidence="2" id="KW-0812">Transmembrane</keyword>
<dbReference type="InterPro" id="IPR045962">
    <property type="entry name" value="DUF6382"/>
</dbReference>
<accession>A0ABW3KZD1</accession>
<gene>
    <name evidence="4" type="ORF">ACFQ2J_00590</name>
</gene>
<dbReference type="Pfam" id="PF00498">
    <property type="entry name" value="FHA"/>
    <property type="match status" value="1"/>
</dbReference>
<keyword evidence="2" id="KW-0472">Membrane</keyword>
<feature type="compositionally biased region" description="Basic residues" evidence="1">
    <location>
        <begin position="308"/>
        <end position="319"/>
    </location>
</feature>
<evidence type="ECO:0000259" key="3">
    <source>
        <dbReference type="PROSITE" id="PS50006"/>
    </source>
</evidence>
<dbReference type="RefSeq" id="WP_386055608.1">
    <property type="nucleotide sequence ID" value="NZ_JBHTKL010000001.1"/>
</dbReference>
<dbReference type="InterPro" id="IPR050923">
    <property type="entry name" value="Cell_Proc_Reg/RNA_Proc"/>
</dbReference>
<evidence type="ECO:0000256" key="2">
    <source>
        <dbReference type="SAM" id="Phobius"/>
    </source>
</evidence>
<keyword evidence="2" id="KW-1133">Transmembrane helix</keyword>
<evidence type="ECO:0000313" key="5">
    <source>
        <dbReference type="Proteomes" id="UP001596990"/>
    </source>
</evidence>
<dbReference type="SUPFAM" id="SSF49879">
    <property type="entry name" value="SMAD/FHA domain"/>
    <property type="match status" value="1"/>
</dbReference>
<dbReference type="Pfam" id="PF19909">
    <property type="entry name" value="DUF6382"/>
    <property type="match status" value="1"/>
</dbReference>
<name>A0ABW3KZD1_9BACI</name>
<dbReference type="PANTHER" id="PTHR23308">
    <property type="entry name" value="NUCLEAR INHIBITOR OF PROTEIN PHOSPHATASE-1"/>
    <property type="match status" value="1"/>
</dbReference>
<feature type="compositionally biased region" description="Polar residues" evidence="1">
    <location>
        <begin position="339"/>
        <end position="348"/>
    </location>
</feature>
<dbReference type="InterPro" id="IPR000253">
    <property type="entry name" value="FHA_dom"/>
</dbReference>
<sequence>MDTTIFGYTYDFNDINGFHMMVTNRENTPLSTKDLNPLQMKMIQSNDIPRLLPIMFDQVDLQLRLHYDLRSKKMLDPYLKEKDLTWNEFAHLLINVIEGIESSSLYMMNRNHFVIDKRFIFIGKDSSDVFLTYLPFKEIDRNISLEDEFKKLITDVAEQHEHLHGSEYEELKGYMDEPTFNLDGLKEVLLSLSSAYVHQRAYQEAAASTAVTVEGEEDELTPEDMNEIQNKKKNGKGDKANHKPLTQRELIYLFAGSALAIALMWKMYDMTTQDIWFEISMSFTLIVVVFDIIYINRRRGNGQTASKASRKNRKKKVKGKSQAETETIESGAAQATAGVDTSQVTQTPFDTQPLGEGIKFQHKQTNQKVHPYLTVNRNGEIESINIKESNFLIGRNAEKVHYVEDIDGVSRIHAELVTINNSYGVKDLGSKNGTVINGNALVPYKVYELKDNDQLEIGSSTFTFHHPETYK</sequence>
<dbReference type="CDD" id="cd00060">
    <property type="entry name" value="FHA"/>
    <property type="match status" value="1"/>
</dbReference>
<dbReference type="SMART" id="SM00240">
    <property type="entry name" value="FHA"/>
    <property type="match status" value="1"/>
</dbReference>